<reference evidence="2 3" key="1">
    <citation type="submission" date="2022-10" db="EMBL/GenBank/DDBJ databases">
        <title>Marinomonas transparenta sp. nov. and Marinomonas sargassi sp. nov., isolated from marine alga (Sargassum natans (L.) Gaillon).</title>
        <authorList>
            <person name="Wang Y."/>
        </authorList>
    </citation>
    <scope>NUCLEOTIDE SEQUENCE [LARGE SCALE GENOMIC DNA]</scope>
    <source>
        <strain evidence="2 3">C2222</strain>
    </source>
</reference>
<feature type="chain" id="PRO_5047215433" description="Outer membrane protein beta-barrel domain-containing protein" evidence="1">
    <location>
        <begin position="23"/>
        <end position="173"/>
    </location>
</feature>
<dbReference type="RefSeq" id="WP_263530586.1">
    <property type="nucleotide sequence ID" value="NZ_JAOVZB010000004.1"/>
</dbReference>
<dbReference type="EMBL" id="JAOVZB010000004">
    <property type="protein sequence ID" value="MCV2403205.1"/>
    <property type="molecule type" value="Genomic_DNA"/>
</dbReference>
<keyword evidence="3" id="KW-1185">Reference proteome</keyword>
<feature type="signal peptide" evidence="1">
    <location>
        <begin position="1"/>
        <end position="22"/>
    </location>
</feature>
<gene>
    <name evidence="2" type="ORF">OFY17_09975</name>
</gene>
<name>A0ABT2YTW3_9GAMM</name>
<evidence type="ECO:0008006" key="4">
    <source>
        <dbReference type="Google" id="ProtNLM"/>
    </source>
</evidence>
<protein>
    <recommendedName>
        <fullName evidence="4">Outer membrane protein beta-barrel domain-containing protein</fullName>
    </recommendedName>
</protein>
<evidence type="ECO:0000313" key="2">
    <source>
        <dbReference type="EMBL" id="MCV2403205.1"/>
    </source>
</evidence>
<comment type="caution">
    <text evidence="2">The sequence shown here is derived from an EMBL/GenBank/DDBJ whole genome shotgun (WGS) entry which is preliminary data.</text>
</comment>
<keyword evidence="1" id="KW-0732">Signal</keyword>
<dbReference type="Proteomes" id="UP001209713">
    <property type="component" value="Unassembled WGS sequence"/>
</dbReference>
<evidence type="ECO:0000313" key="3">
    <source>
        <dbReference type="Proteomes" id="UP001209713"/>
    </source>
</evidence>
<evidence type="ECO:0000256" key="1">
    <source>
        <dbReference type="SAM" id="SignalP"/>
    </source>
</evidence>
<organism evidence="2 3">
    <name type="scientific">Marinomonas sargassi</name>
    <dbReference type="NCBI Taxonomy" id="2984494"/>
    <lineage>
        <taxon>Bacteria</taxon>
        <taxon>Pseudomonadati</taxon>
        <taxon>Pseudomonadota</taxon>
        <taxon>Gammaproteobacteria</taxon>
        <taxon>Oceanospirillales</taxon>
        <taxon>Oceanospirillaceae</taxon>
        <taxon>Marinomonas</taxon>
    </lineage>
</organism>
<sequence>MKKVILSTLAASLISLSTASYAEGPFNYIDFTLGNISYDNSGSGTYSALTTSFETEVVPLVNVKTQDFDGSDSLWLGAGAYTEVGTYSHLYGLLHYVNDDGDNDVSLTTGVRSTVSDRIDLGVEMLVILTDSDQANQYTISAGYYFTEKLSVSGKYITSDGYSILGATLKVGL</sequence>
<proteinExistence type="predicted"/>
<accession>A0ABT2YTW3</accession>